<dbReference type="Proteomes" id="UP000007509">
    <property type="component" value="Unassembled WGS sequence"/>
</dbReference>
<dbReference type="PATRIC" id="fig|1144316.3.peg.205"/>
<proteinExistence type="predicted"/>
<sequence length="239" mass="27046">MMKIIKAVFPLMLLIISLHLYAQERYFEIRLEKNEFGGGYTGKVLPINDQQYVKLAYPGKTKEQLYDAVTDYVKSHSGLKLDYSNDTKKTFLAYRDFATIGDKKKCSADLVSLAYIMVVTDLKDTLLVSYSSTSKIFSTIFDAKLRISPGNDVISEGDIPFNEYKFVQPEDGRTQSSISPNGGLLGAATSRKINYKLAYPESIFDSSGKIVNLSNKKIIENFFDAYIIDLKNYLDKRLK</sequence>
<organism evidence="1 2">
    <name type="scientific">Chryseobacterium populi</name>
    <dbReference type="NCBI Taxonomy" id="1144316"/>
    <lineage>
        <taxon>Bacteria</taxon>
        <taxon>Pseudomonadati</taxon>
        <taxon>Bacteroidota</taxon>
        <taxon>Flavobacteriia</taxon>
        <taxon>Flavobacteriales</taxon>
        <taxon>Weeksellaceae</taxon>
        <taxon>Chryseobacterium group</taxon>
        <taxon>Chryseobacterium</taxon>
    </lineage>
</organism>
<comment type="caution">
    <text evidence="1">The sequence shown here is derived from an EMBL/GenBank/DDBJ whole genome shotgun (WGS) entry which is preliminary data.</text>
</comment>
<dbReference type="OrthoDB" id="673461at2"/>
<evidence type="ECO:0008006" key="3">
    <source>
        <dbReference type="Google" id="ProtNLM"/>
    </source>
</evidence>
<gene>
    <name evidence="1" type="ORF">PMI13_00204</name>
</gene>
<evidence type="ECO:0000313" key="1">
    <source>
        <dbReference type="EMBL" id="EJL75809.1"/>
    </source>
</evidence>
<accession>J3CPC3</accession>
<protein>
    <recommendedName>
        <fullName evidence="3">DUF4468 domain-containing protein</fullName>
    </recommendedName>
</protein>
<dbReference type="RefSeq" id="WP_007839707.1">
    <property type="nucleotide sequence ID" value="NZ_AKJY01000003.1"/>
</dbReference>
<evidence type="ECO:0000313" key="2">
    <source>
        <dbReference type="Proteomes" id="UP000007509"/>
    </source>
</evidence>
<dbReference type="EMBL" id="AKJY01000003">
    <property type="protein sequence ID" value="EJL75809.1"/>
    <property type="molecule type" value="Genomic_DNA"/>
</dbReference>
<dbReference type="AlphaFoldDB" id="J3CPC3"/>
<keyword evidence="2" id="KW-1185">Reference proteome</keyword>
<reference evidence="1 2" key="1">
    <citation type="journal article" date="2012" name="J. Bacteriol.">
        <title>Twenty-one genome sequences from Pseudomonas species and 19 genome sequences from diverse bacteria isolated from the rhizosphere and endosphere of Populus deltoides.</title>
        <authorList>
            <person name="Brown S.D."/>
            <person name="Utturkar S.M."/>
            <person name="Klingeman D.M."/>
            <person name="Johnson C.M."/>
            <person name="Martin S.L."/>
            <person name="Land M.L."/>
            <person name="Lu T.Y."/>
            <person name="Schadt C.W."/>
            <person name="Doktycz M.J."/>
            <person name="Pelletier D.A."/>
        </authorList>
    </citation>
    <scope>NUCLEOTIDE SEQUENCE [LARGE SCALE GENOMIC DNA]</scope>
    <source>
        <strain evidence="1 2">CF314</strain>
    </source>
</reference>
<name>J3CPC3_9FLAO</name>